<dbReference type="PANTHER" id="PTHR45532">
    <property type="entry name" value="WD REPEAT-CONTAINING PROTEIN 97"/>
    <property type="match status" value="1"/>
</dbReference>
<dbReference type="EMBL" id="JASSZA010000013">
    <property type="protein sequence ID" value="KAK2095221.1"/>
    <property type="molecule type" value="Genomic_DNA"/>
</dbReference>
<dbReference type="Proteomes" id="UP001266305">
    <property type="component" value="Unassembled WGS sequence"/>
</dbReference>
<proteinExistence type="predicted"/>
<protein>
    <submittedName>
        <fullName evidence="1">WD repeat-containing protein 97</fullName>
    </submittedName>
</protein>
<keyword evidence="2" id="KW-1185">Reference proteome</keyword>
<evidence type="ECO:0000313" key="2">
    <source>
        <dbReference type="Proteomes" id="UP001266305"/>
    </source>
</evidence>
<dbReference type="PANTHER" id="PTHR45532:SF1">
    <property type="entry name" value="WD REPEAT-CONTAINING PROTEIN 97"/>
    <property type="match status" value="1"/>
</dbReference>
<organism evidence="1 2">
    <name type="scientific">Saguinus oedipus</name>
    <name type="common">Cotton-top tamarin</name>
    <name type="synonym">Oedipomidas oedipus</name>
    <dbReference type="NCBI Taxonomy" id="9490"/>
    <lineage>
        <taxon>Eukaryota</taxon>
        <taxon>Metazoa</taxon>
        <taxon>Chordata</taxon>
        <taxon>Craniata</taxon>
        <taxon>Vertebrata</taxon>
        <taxon>Euteleostomi</taxon>
        <taxon>Mammalia</taxon>
        <taxon>Eutheria</taxon>
        <taxon>Euarchontoglires</taxon>
        <taxon>Primates</taxon>
        <taxon>Haplorrhini</taxon>
        <taxon>Platyrrhini</taxon>
        <taxon>Cebidae</taxon>
        <taxon>Callitrichinae</taxon>
        <taxon>Saguinus</taxon>
    </lineage>
</organism>
<name>A0ABQ9UE01_SAGOE</name>
<evidence type="ECO:0000313" key="1">
    <source>
        <dbReference type="EMBL" id="KAK2095221.1"/>
    </source>
</evidence>
<sequence length="194" mass="21735">MLQSFCLKPKARLRPAGPAELPGEPLPLEETDWSHSQLLDLGAIDALNFFCEQLRVQPWSAIQEDAAHSYPPGLDSAVPDTVVVVPDTVVPVPDTVVPPPQEHWYHPILRLQEAKEQRSARSTIGLRGPMPSRLCASRTLDGPIRMLKLPLPRVELQPFPRDWPTPARPLPPRLLQPALQRYFLPENADPDTYS</sequence>
<accession>A0ABQ9UE01</accession>
<reference evidence="1 2" key="1">
    <citation type="submission" date="2023-05" db="EMBL/GenBank/DDBJ databases">
        <title>B98-5 Cell Line De Novo Hybrid Assembly: An Optical Mapping Approach.</title>
        <authorList>
            <person name="Kananen K."/>
            <person name="Auerbach J.A."/>
            <person name="Kautto E."/>
            <person name="Blachly J.S."/>
        </authorList>
    </citation>
    <scope>NUCLEOTIDE SEQUENCE [LARGE SCALE GENOMIC DNA]</scope>
    <source>
        <strain evidence="1">B95-8</strain>
        <tissue evidence="1">Cell line</tissue>
    </source>
</reference>
<comment type="caution">
    <text evidence="1">The sequence shown here is derived from an EMBL/GenBank/DDBJ whole genome shotgun (WGS) entry which is preliminary data.</text>
</comment>
<gene>
    <name evidence="1" type="primary">WDR97_4</name>
    <name evidence="1" type="ORF">P7K49_026637</name>
</gene>